<feature type="compositionally biased region" description="Gly residues" evidence="1">
    <location>
        <begin position="279"/>
        <end position="292"/>
    </location>
</feature>
<organism evidence="2 3">
    <name type="scientific">Lyophyllum shimeji</name>
    <name type="common">Hon-shimeji</name>
    <name type="synonym">Tricholoma shimeji</name>
    <dbReference type="NCBI Taxonomy" id="47721"/>
    <lineage>
        <taxon>Eukaryota</taxon>
        <taxon>Fungi</taxon>
        <taxon>Dikarya</taxon>
        <taxon>Basidiomycota</taxon>
        <taxon>Agaricomycotina</taxon>
        <taxon>Agaricomycetes</taxon>
        <taxon>Agaricomycetidae</taxon>
        <taxon>Agaricales</taxon>
        <taxon>Tricholomatineae</taxon>
        <taxon>Lyophyllaceae</taxon>
        <taxon>Lyophyllum</taxon>
    </lineage>
</organism>
<dbReference type="EMBL" id="BRPK01000013">
    <property type="protein sequence ID" value="GLB43105.1"/>
    <property type="molecule type" value="Genomic_DNA"/>
</dbReference>
<reference evidence="2" key="1">
    <citation type="submission" date="2022-07" db="EMBL/GenBank/DDBJ databases">
        <title>The genome of Lyophyllum shimeji provides insight into the initial evolution of ectomycorrhizal fungal genome.</title>
        <authorList>
            <person name="Kobayashi Y."/>
            <person name="Shibata T."/>
            <person name="Hirakawa H."/>
            <person name="Shigenobu S."/>
            <person name="Nishiyama T."/>
            <person name="Yamada A."/>
            <person name="Hasebe M."/>
            <person name="Kawaguchi M."/>
        </authorList>
    </citation>
    <scope>NUCLEOTIDE SEQUENCE</scope>
    <source>
        <strain evidence="2">AT787</strain>
    </source>
</reference>
<accession>A0A9P3UT15</accession>
<comment type="caution">
    <text evidence="2">The sequence shown here is derived from an EMBL/GenBank/DDBJ whole genome shotgun (WGS) entry which is preliminary data.</text>
</comment>
<dbReference type="AlphaFoldDB" id="A0A9P3UT15"/>
<proteinExistence type="predicted"/>
<dbReference type="Proteomes" id="UP001063166">
    <property type="component" value="Unassembled WGS sequence"/>
</dbReference>
<evidence type="ECO:0000313" key="3">
    <source>
        <dbReference type="Proteomes" id="UP001063166"/>
    </source>
</evidence>
<evidence type="ECO:0000313" key="2">
    <source>
        <dbReference type="EMBL" id="GLB43105.1"/>
    </source>
</evidence>
<feature type="compositionally biased region" description="Gly residues" evidence="1">
    <location>
        <begin position="300"/>
        <end position="309"/>
    </location>
</feature>
<keyword evidence="3" id="KW-1185">Reference proteome</keyword>
<name>A0A9P3UT15_LYOSH</name>
<protein>
    <submittedName>
        <fullName evidence="2">Uncharacterized protein</fullName>
    </submittedName>
</protein>
<feature type="region of interest" description="Disordered" evidence="1">
    <location>
        <begin position="279"/>
        <end position="309"/>
    </location>
</feature>
<evidence type="ECO:0000256" key="1">
    <source>
        <dbReference type="SAM" id="MobiDB-lite"/>
    </source>
</evidence>
<sequence>MSEALLPQPQGTVCHLRSQFVRPSFRRSTEPTGGHPQSEPVVFFAPPSRNRTEGGGNLWFRISGLGVACWERSRRDCRAMCQERVLASVWCLVALDTGTCLVVPRPHRRTRKFSLRTTFIPTIHVLVCSLRPTASPPHFVCPRVVPSAPPLTLKSQLTLPSPVFLIAFAFAFPPPPSFPPSLPRSRVRGSAGLARVAIWTNELENESDSGRCVPLPGPSYRRRSLRRLRLRLGRRPVHVPLHDLDHLRGHLLWAAWISRRGRAKAGGARDGYGKSWGGDWEGGSIGGEGEGAAGMERGSDVGGGSDGYV</sequence>
<gene>
    <name evidence="2" type="ORF">LshimejAT787_1300060</name>
</gene>